<keyword evidence="1 3" id="KW-0245">EGF-like domain</keyword>
<dbReference type="Ensembl" id="ENSGWIT00000033274.1">
    <property type="protein sequence ID" value="ENSGWIP00000030526.1"/>
    <property type="gene ID" value="ENSGWIG00000015874.1"/>
</dbReference>
<evidence type="ECO:0000313" key="7">
    <source>
        <dbReference type="Ensembl" id="ENSGWIP00000030526.1"/>
    </source>
</evidence>
<dbReference type="PROSITE" id="PS00022">
    <property type="entry name" value="EGF_1"/>
    <property type="match status" value="1"/>
</dbReference>
<protein>
    <recommendedName>
        <fullName evidence="6">EGF-like domain-containing protein</fullName>
    </recommendedName>
</protein>
<dbReference type="PROSITE" id="PS50026">
    <property type="entry name" value="EGF_3"/>
    <property type="match status" value="1"/>
</dbReference>
<reference evidence="7" key="3">
    <citation type="submission" date="2025-09" db="UniProtKB">
        <authorList>
            <consortium name="Ensembl"/>
        </authorList>
    </citation>
    <scope>IDENTIFICATION</scope>
</reference>
<gene>
    <name evidence="7" type="primary">nrg4</name>
</gene>
<dbReference type="GeneID" id="114465385"/>
<evidence type="ECO:0000256" key="2">
    <source>
        <dbReference type="ARBA" id="ARBA00023157"/>
    </source>
</evidence>
<organism evidence="7 8">
    <name type="scientific">Gouania willdenowi</name>
    <name type="common">Blunt-snouted clingfish</name>
    <name type="synonym">Lepadogaster willdenowi</name>
    <dbReference type="NCBI Taxonomy" id="441366"/>
    <lineage>
        <taxon>Eukaryota</taxon>
        <taxon>Metazoa</taxon>
        <taxon>Chordata</taxon>
        <taxon>Craniata</taxon>
        <taxon>Vertebrata</taxon>
        <taxon>Euteleostomi</taxon>
        <taxon>Actinopterygii</taxon>
        <taxon>Neopterygii</taxon>
        <taxon>Teleostei</taxon>
        <taxon>Neoteleostei</taxon>
        <taxon>Acanthomorphata</taxon>
        <taxon>Ovalentaria</taxon>
        <taxon>Blenniimorphae</taxon>
        <taxon>Blenniiformes</taxon>
        <taxon>Gobiesocoidei</taxon>
        <taxon>Gobiesocidae</taxon>
        <taxon>Gobiesocinae</taxon>
        <taxon>Gouania</taxon>
    </lineage>
</organism>
<evidence type="ECO:0000256" key="4">
    <source>
        <dbReference type="SAM" id="MobiDB-lite"/>
    </source>
</evidence>
<dbReference type="GO" id="GO:0008284">
    <property type="term" value="P:positive regulation of cell population proliferation"/>
    <property type="evidence" value="ECO:0007669"/>
    <property type="project" value="TreeGrafter"/>
</dbReference>
<evidence type="ECO:0000256" key="5">
    <source>
        <dbReference type="SAM" id="Phobius"/>
    </source>
</evidence>
<dbReference type="GO" id="GO:0008083">
    <property type="term" value="F:growth factor activity"/>
    <property type="evidence" value="ECO:0007669"/>
    <property type="project" value="TreeGrafter"/>
</dbReference>
<dbReference type="GO" id="GO:0005615">
    <property type="term" value="C:extracellular space"/>
    <property type="evidence" value="ECO:0007669"/>
    <property type="project" value="TreeGrafter"/>
</dbReference>
<evidence type="ECO:0000313" key="8">
    <source>
        <dbReference type="Proteomes" id="UP000694680"/>
    </source>
</evidence>
<keyword evidence="5" id="KW-0472">Membrane</keyword>
<dbReference type="GO" id="GO:0007173">
    <property type="term" value="P:epidermal growth factor receptor signaling pathway"/>
    <property type="evidence" value="ECO:0007669"/>
    <property type="project" value="TreeGrafter"/>
</dbReference>
<dbReference type="CTD" id="145957"/>
<accession>A0A8C5GHP6</accession>
<evidence type="ECO:0000259" key="6">
    <source>
        <dbReference type="PROSITE" id="PS50026"/>
    </source>
</evidence>
<dbReference type="OrthoDB" id="6162427at2759"/>
<feature type="domain" description="EGF-like" evidence="6">
    <location>
        <begin position="4"/>
        <end position="45"/>
    </location>
</feature>
<dbReference type="Gene3D" id="2.10.25.10">
    <property type="entry name" value="Laminin"/>
    <property type="match status" value="1"/>
</dbReference>
<keyword evidence="5" id="KW-0812">Transmembrane</keyword>
<comment type="caution">
    <text evidence="3">Lacks conserved residue(s) required for the propagation of feature annotation.</text>
</comment>
<dbReference type="CDD" id="cd00054">
    <property type="entry name" value="EGF_CA"/>
    <property type="match status" value="1"/>
</dbReference>
<dbReference type="GO" id="GO:0005154">
    <property type="term" value="F:epidermal growth factor receptor binding"/>
    <property type="evidence" value="ECO:0007669"/>
    <property type="project" value="TreeGrafter"/>
</dbReference>
<feature type="disulfide bond" evidence="3">
    <location>
        <begin position="16"/>
        <end position="33"/>
    </location>
</feature>
<dbReference type="PANTHER" id="PTHR10740">
    <property type="entry name" value="TRANSFORMING GROWTH FACTOR ALPHA"/>
    <property type="match status" value="1"/>
</dbReference>
<proteinExistence type="predicted"/>
<dbReference type="InterPro" id="IPR000742">
    <property type="entry name" value="EGF"/>
</dbReference>
<keyword evidence="2 3" id="KW-1015">Disulfide bond</keyword>
<name>A0A8C5GHP6_GOUWI</name>
<reference evidence="7" key="2">
    <citation type="submission" date="2025-08" db="UniProtKB">
        <authorList>
            <consortium name="Ensembl"/>
        </authorList>
    </citation>
    <scope>IDENTIFICATION</scope>
</reference>
<feature type="region of interest" description="Disordered" evidence="4">
    <location>
        <begin position="91"/>
        <end position="111"/>
    </location>
</feature>
<dbReference type="GO" id="GO:0045840">
    <property type="term" value="P:positive regulation of mitotic nuclear division"/>
    <property type="evidence" value="ECO:0007669"/>
    <property type="project" value="TreeGrafter"/>
</dbReference>
<evidence type="ECO:0000256" key="1">
    <source>
        <dbReference type="ARBA" id="ARBA00022536"/>
    </source>
</evidence>
<dbReference type="PANTHER" id="PTHR10740:SF15">
    <property type="entry name" value="EGF-LIKE DOMAIN-CONTAINING PROTEIN"/>
    <property type="match status" value="1"/>
</dbReference>
<dbReference type="SUPFAM" id="SSF57196">
    <property type="entry name" value="EGF/Laminin"/>
    <property type="match status" value="1"/>
</dbReference>
<reference evidence="7" key="1">
    <citation type="submission" date="2020-06" db="EMBL/GenBank/DDBJ databases">
        <authorList>
            <consortium name="Wellcome Sanger Institute Data Sharing"/>
        </authorList>
    </citation>
    <scope>NUCLEOTIDE SEQUENCE [LARGE SCALE GENOMIC DNA]</scope>
</reference>
<keyword evidence="5" id="KW-1133">Transmembrane helix</keyword>
<dbReference type="AlphaFoldDB" id="A0A8C5GHP6"/>
<feature type="disulfide bond" evidence="3">
    <location>
        <begin position="35"/>
        <end position="44"/>
    </location>
</feature>
<dbReference type="SMART" id="SM00181">
    <property type="entry name" value="EGF"/>
    <property type="match status" value="1"/>
</dbReference>
<dbReference type="RefSeq" id="XP_028306170.1">
    <property type="nucleotide sequence ID" value="XM_028450369.1"/>
</dbReference>
<sequence length="111" mass="12455">MAELRQPCDVKEATYCMNGGTCYKISSMNTLTCVCSVNYKGSRCELLHLFTSSSMAQQAGIIAAIVIVVIFILVMLGVVIYFTHKMIKAKRDKQSKKEPYWKVPSRNDVLP</sequence>
<feature type="transmembrane region" description="Helical" evidence="5">
    <location>
        <begin position="59"/>
        <end position="83"/>
    </location>
</feature>
<evidence type="ECO:0000256" key="3">
    <source>
        <dbReference type="PROSITE-ProRule" id="PRU00076"/>
    </source>
</evidence>
<keyword evidence="8" id="KW-1185">Reference proteome</keyword>
<dbReference type="Proteomes" id="UP000694680">
    <property type="component" value="Chromosome 6"/>
</dbReference>